<gene>
    <name evidence="2" type="ORF">GCM10009754_69850</name>
</gene>
<dbReference type="Proteomes" id="UP001501116">
    <property type="component" value="Unassembled WGS sequence"/>
</dbReference>
<evidence type="ECO:0000313" key="2">
    <source>
        <dbReference type="EMBL" id="GAA1982882.1"/>
    </source>
</evidence>
<evidence type="ECO:0000313" key="3">
    <source>
        <dbReference type="Proteomes" id="UP001501116"/>
    </source>
</evidence>
<feature type="region of interest" description="Disordered" evidence="1">
    <location>
        <begin position="414"/>
        <end position="433"/>
    </location>
</feature>
<dbReference type="RefSeq" id="WP_344428923.1">
    <property type="nucleotide sequence ID" value="NZ_BAAANN010000038.1"/>
</dbReference>
<evidence type="ECO:0000256" key="1">
    <source>
        <dbReference type="SAM" id="MobiDB-lite"/>
    </source>
</evidence>
<organism evidence="2 3">
    <name type="scientific">Amycolatopsis minnesotensis</name>
    <dbReference type="NCBI Taxonomy" id="337894"/>
    <lineage>
        <taxon>Bacteria</taxon>
        <taxon>Bacillati</taxon>
        <taxon>Actinomycetota</taxon>
        <taxon>Actinomycetes</taxon>
        <taxon>Pseudonocardiales</taxon>
        <taxon>Pseudonocardiaceae</taxon>
        <taxon>Amycolatopsis</taxon>
    </lineage>
</organism>
<dbReference type="EMBL" id="BAAANN010000038">
    <property type="protein sequence ID" value="GAA1982882.1"/>
    <property type="molecule type" value="Genomic_DNA"/>
</dbReference>
<sequence>MTRIVTPFGPIVHHTEQVVAVRQDPARHQDSLALQRVLAEMGRGMWTRDVLRAWAHVLATLPLAASSSNPQGVGAVVLGDVADGDEGPWLAAATALVNTAHARDLDSIEERLDAVFALAPEQMWMLMWRMANQIVPPLGDGGPPAAAAVTAAGAGDTATFRELVTELHVENSPLTRYAQGWAAIAAPACAAADDAIPGEGPLASYLAAVLSGQSTEIAAALVAWLYTSTMRESLDELHALARVVHGVLGAVGGAPRLRASILLHAPGFGHEEALLCRRAAAIVAASATGDRDAMDHFIEATVAAHTTTAIGPIVGVWMDLLAERLHYVQNSRVAVVDPDGIPDGMLSGGLSQLDPADPPQRIMATLVTAAHGLRDGAPGAMDTIADHLARGTDDGVAMVRQLAIVMGSVLRAAETDHAPGPGGDLTEGRTSRP</sequence>
<proteinExistence type="predicted"/>
<accession>A0ABP5DNQ9</accession>
<comment type="caution">
    <text evidence="2">The sequence shown here is derived from an EMBL/GenBank/DDBJ whole genome shotgun (WGS) entry which is preliminary data.</text>
</comment>
<name>A0ABP5DNQ9_9PSEU</name>
<keyword evidence="3" id="KW-1185">Reference proteome</keyword>
<protein>
    <submittedName>
        <fullName evidence="2">Uncharacterized protein</fullName>
    </submittedName>
</protein>
<reference evidence="3" key="1">
    <citation type="journal article" date="2019" name="Int. J. Syst. Evol. Microbiol.">
        <title>The Global Catalogue of Microorganisms (GCM) 10K type strain sequencing project: providing services to taxonomists for standard genome sequencing and annotation.</title>
        <authorList>
            <consortium name="The Broad Institute Genomics Platform"/>
            <consortium name="The Broad Institute Genome Sequencing Center for Infectious Disease"/>
            <person name="Wu L."/>
            <person name="Ma J."/>
        </authorList>
    </citation>
    <scope>NUCLEOTIDE SEQUENCE [LARGE SCALE GENOMIC DNA]</scope>
    <source>
        <strain evidence="3">JCM 14545</strain>
    </source>
</reference>